<dbReference type="SUPFAM" id="SSF47413">
    <property type="entry name" value="lambda repressor-like DNA-binding domains"/>
    <property type="match status" value="1"/>
</dbReference>
<proteinExistence type="predicted"/>
<protein>
    <submittedName>
        <fullName evidence="1">Cro/Cl family transcriptional regulator</fullName>
    </submittedName>
</protein>
<organism evidence="1 2">
    <name type="scientific">Pandoraea communis</name>
    <dbReference type="NCBI Taxonomy" id="2508297"/>
    <lineage>
        <taxon>Bacteria</taxon>
        <taxon>Pseudomonadati</taxon>
        <taxon>Pseudomonadota</taxon>
        <taxon>Betaproteobacteria</taxon>
        <taxon>Burkholderiales</taxon>
        <taxon>Burkholderiaceae</taxon>
        <taxon>Pandoraea</taxon>
    </lineage>
</organism>
<reference evidence="1 2" key="1">
    <citation type="submission" date="2019-08" db="EMBL/GenBank/DDBJ databases">
        <authorList>
            <person name="Peeters C."/>
        </authorList>
    </citation>
    <scope>NUCLEOTIDE SEQUENCE [LARGE SCALE GENOMIC DNA]</scope>
    <source>
        <strain evidence="1 2">LMG 31111</strain>
    </source>
</reference>
<dbReference type="RefSeq" id="WP_150585994.1">
    <property type="nucleotide sequence ID" value="NZ_CABPSE010000012.1"/>
</dbReference>
<evidence type="ECO:0000313" key="1">
    <source>
        <dbReference type="EMBL" id="VVE27459.1"/>
    </source>
</evidence>
<accession>A0A5E4WUH4</accession>
<dbReference type="InterPro" id="IPR010982">
    <property type="entry name" value="Lambda_DNA-bd_dom_sf"/>
</dbReference>
<dbReference type="InterPro" id="IPR001387">
    <property type="entry name" value="Cro/C1-type_HTH"/>
</dbReference>
<dbReference type="EMBL" id="CABPSE010000012">
    <property type="protein sequence ID" value="VVE27459.1"/>
    <property type="molecule type" value="Genomic_DNA"/>
</dbReference>
<dbReference type="GO" id="GO:0003677">
    <property type="term" value="F:DNA binding"/>
    <property type="evidence" value="ECO:0007669"/>
    <property type="project" value="InterPro"/>
</dbReference>
<dbReference type="Pfam" id="PF15943">
    <property type="entry name" value="YdaS_toxin"/>
    <property type="match status" value="1"/>
</dbReference>
<gene>
    <name evidence="1" type="ORF">PCO31111_03477</name>
</gene>
<dbReference type="InterPro" id="IPR031856">
    <property type="entry name" value="YdaS_toxin-like"/>
</dbReference>
<dbReference type="CDD" id="cd00093">
    <property type="entry name" value="HTH_XRE"/>
    <property type="match status" value="1"/>
</dbReference>
<dbReference type="Proteomes" id="UP000383971">
    <property type="component" value="Unassembled WGS sequence"/>
</dbReference>
<keyword evidence="2" id="KW-1185">Reference proteome</keyword>
<evidence type="ECO:0000313" key="2">
    <source>
        <dbReference type="Proteomes" id="UP000383971"/>
    </source>
</evidence>
<dbReference type="AlphaFoldDB" id="A0A5E4WUH4"/>
<name>A0A5E4WUH4_9BURK</name>
<sequence>MNLRTYLDQSRGMSAALARALHVAPVLISQWANGQRQVPAERCPAIEKATDGAVTCEELRPDVDWAYLRGSGAAANNETTGSEAAA</sequence>
<dbReference type="Gene3D" id="1.10.260.40">
    <property type="entry name" value="lambda repressor-like DNA-binding domains"/>
    <property type="match status" value="1"/>
</dbReference>